<proteinExistence type="predicted"/>
<sequence length="87" mass="9358">ESDKLGKLFYCRVRRFLPSGMDSEFAPDVAKSDRIFSSSKLHSVGALLAFGFQCFELAQDSRGYLASCFGGGAGNGCYRCGGAVMQL</sequence>
<dbReference type="AlphaFoldDB" id="A0A6J4P9I7"/>
<feature type="non-terminal residue" evidence="1">
    <location>
        <position position="87"/>
    </location>
</feature>
<organism evidence="1">
    <name type="scientific">uncultured Microcoleus sp</name>
    <dbReference type="NCBI Taxonomy" id="259945"/>
    <lineage>
        <taxon>Bacteria</taxon>
        <taxon>Bacillati</taxon>
        <taxon>Cyanobacteriota</taxon>
        <taxon>Cyanophyceae</taxon>
        <taxon>Oscillatoriophycideae</taxon>
        <taxon>Oscillatoriales</taxon>
        <taxon>Microcoleaceae</taxon>
        <taxon>Microcoleus</taxon>
        <taxon>environmental samples</taxon>
    </lineage>
</organism>
<reference evidence="1" key="1">
    <citation type="submission" date="2020-02" db="EMBL/GenBank/DDBJ databases">
        <authorList>
            <person name="Meier V. D."/>
        </authorList>
    </citation>
    <scope>NUCLEOTIDE SEQUENCE</scope>
    <source>
        <strain evidence="1">AVDCRST_MAG84</strain>
    </source>
</reference>
<accession>A0A6J4P9I7</accession>
<name>A0A6J4P9I7_9CYAN</name>
<feature type="non-terminal residue" evidence="1">
    <location>
        <position position="1"/>
    </location>
</feature>
<evidence type="ECO:0000313" key="1">
    <source>
        <dbReference type="EMBL" id="CAA9407210.1"/>
    </source>
</evidence>
<dbReference type="EMBL" id="CADCTZ010001596">
    <property type="protein sequence ID" value="CAA9407210.1"/>
    <property type="molecule type" value="Genomic_DNA"/>
</dbReference>
<gene>
    <name evidence="1" type="ORF">AVDCRST_MAG84-6424</name>
</gene>
<protein>
    <submittedName>
        <fullName evidence="1">Uncharacterized protein</fullName>
    </submittedName>
</protein>